<dbReference type="STRING" id="1097556.R4XAH8"/>
<comment type="catalytic activity">
    <reaction evidence="1 8 9">
        <text>Endonucleolytic cleavage to 5'-phosphomonoester.</text>
        <dbReference type="EC" id="3.1.26.4"/>
    </reaction>
</comment>
<dbReference type="Pfam" id="PF01351">
    <property type="entry name" value="RNase_HII"/>
    <property type="match status" value="1"/>
</dbReference>
<dbReference type="InterPro" id="IPR001352">
    <property type="entry name" value="RNase_HII/HIII"/>
</dbReference>
<evidence type="ECO:0000256" key="6">
    <source>
        <dbReference type="ARBA" id="ARBA00022759"/>
    </source>
</evidence>
<dbReference type="GO" id="GO:0004523">
    <property type="term" value="F:RNA-DNA hybrid ribonuclease activity"/>
    <property type="evidence" value="ECO:0007669"/>
    <property type="project" value="UniProtKB-UniRule"/>
</dbReference>
<dbReference type="GO" id="GO:0003723">
    <property type="term" value="F:RNA binding"/>
    <property type="evidence" value="ECO:0007669"/>
    <property type="project" value="UniProtKB-UniRule"/>
</dbReference>
<dbReference type="GO" id="GO:0032299">
    <property type="term" value="C:ribonuclease H2 complex"/>
    <property type="evidence" value="ECO:0007669"/>
    <property type="project" value="TreeGrafter"/>
</dbReference>
<dbReference type="PROSITE" id="PS51975">
    <property type="entry name" value="RNASE_H_2"/>
    <property type="match status" value="1"/>
</dbReference>
<dbReference type="PANTHER" id="PTHR10954:SF7">
    <property type="entry name" value="RIBONUCLEASE H2 SUBUNIT A"/>
    <property type="match status" value="1"/>
</dbReference>
<evidence type="ECO:0000256" key="9">
    <source>
        <dbReference type="RuleBase" id="RU003515"/>
    </source>
</evidence>
<dbReference type="Gene3D" id="1.10.10.460">
    <property type="entry name" value="Ribonuclease hii. Domain 2"/>
    <property type="match status" value="1"/>
</dbReference>
<reference evidence="11 12" key="1">
    <citation type="journal article" date="2013" name="MBio">
        <title>Genome sequencing of the plant pathogen Taphrina deformans, the causal agent of peach leaf curl.</title>
        <authorList>
            <person name="Cisse O.H."/>
            <person name="Almeida J.M.G.C.F."/>
            <person name="Fonseca A."/>
            <person name="Kumar A.A."/>
            <person name="Salojaervi J."/>
            <person name="Overmyer K."/>
            <person name="Hauser P.M."/>
            <person name="Pagni M."/>
        </authorList>
    </citation>
    <scope>NUCLEOTIDE SEQUENCE [LARGE SCALE GENOMIC DNA]</scope>
    <source>
        <strain evidence="12">PYCC 5710 / ATCC 11124 / CBS 356.35 / IMI 108563 / JCM 9778 / NBRC 8474</strain>
    </source>
</reference>
<dbReference type="FunFam" id="1.10.10.460:FF:000001">
    <property type="entry name" value="Ribonuclease"/>
    <property type="match status" value="1"/>
</dbReference>
<dbReference type="InterPro" id="IPR012337">
    <property type="entry name" value="RNaseH-like_sf"/>
</dbReference>
<dbReference type="Proteomes" id="UP000013776">
    <property type="component" value="Unassembled WGS sequence"/>
</dbReference>
<comment type="function">
    <text evidence="9">Endonuclease that specifically degrades the RNA of RNA-DNA hybrids.</text>
</comment>
<dbReference type="FunFam" id="3.30.420.10:FF:000016">
    <property type="entry name" value="Ribonuclease"/>
    <property type="match status" value="1"/>
</dbReference>
<evidence type="ECO:0000313" key="11">
    <source>
        <dbReference type="EMBL" id="CCG82783.1"/>
    </source>
</evidence>
<evidence type="ECO:0000313" key="12">
    <source>
        <dbReference type="Proteomes" id="UP000013776"/>
    </source>
</evidence>
<feature type="domain" description="RNase H type-2" evidence="10">
    <location>
        <begin position="36"/>
        <end position="289"/>
    </location>
</feature>
<dbReference type="GO" id="GO:0043137">
    <property type="term" value="P:DNA replication, removal of RNA primer"/>
    <property type="evidence" value="ECO:0007669"/>
    <property type="project" value="TreeGrafter"/>
</dbReference>
<keyword evidence="12" id="KW-1185">Reference proteome</keyword>
<dbReference type="GO" id="GO:0046872">
    <property type="term" value="F:metal ion binding"/>
    <property type="evidence" value="ECO:0007669"/>
    <property type="project" value="UniProtKB-KW"/>
</dbReference>
<keyword evidence="4 8" id="KW-0540">Nuclease</keyword>
<feature type="binding site" evidence="8">
    <location>
        <position position="43"/>
    </location>
    <ligand>
        <name>a divalent metal cation</name>
        <dbReference type="ChEBI" id="CHEBI:60240"/>
    </ligand>
</feature>
<dbReference type="InterPro" id="IPR036397">
    <property type="entry name" value="RNaseH_sf"/>
</dbReference>
<dbReference type="PANTHER" id="PTHR10954">
    <property type="entry name" value="RIBONUCLEASE H2 SUBUNIT A"/>
    <property type="match status" value="1"/>
</dbReference>
<dbReference type="InterPro" id="IPR024567">
    <property type="entry name" value="RNase_HII/HIII_dom"/>
</dbReference>
<proteinExistence type="inferred from homology"/>
<feature type="binding site" evidence="8">
    <location>
        <position position="155"/>
    </location>
    <ligand>
        <name>a divalent metal cation</name>
        <dbReference type="ChEBI" id="CHEBI:60240"/>
    </ligand>
</feature>
<evidence type="ECO:0000256" key="5">
    <source>
        <dbReference type="ARBA" id="ARBA00022723"/>
    </source>
</evidence>
<comment type="caution">
    <text evidence="11">The sequence shown here is derived from an EMBL/GenBank/DDBJ whole genome shotgun (WGS) entry which is preliminary data.</text>
</comment>
<keyword evidence="5 8" id="KW-0479">Metal-binding</keyword>
<organism evidence="11 12">
    <name type="scientific">Taphrina deformans (strain PYCC 5710 / ATCC 11124 / CBS 356.35 / IMI 108563 / JCM 9778 / NBRC 8474)</name>
    <name type="common">Peach leaf curl fungus</name>
    <name type="synonym">Lalaria deformans</name>
    <dbReference type="NCBI Taxonomy" id="1097556"/>
    <lineage>
        <taxon>Eukaryota</taxon>
        <taxon>Fungi</taxon>
        <taxon>Dikarya</taxon>
        <taxon>Ascomycota</taxon>
        <taxon>Taphrinomycotina</taxon>
        <taxon>Taphrinomycetes</taxon>
        <taxon>Taphrinales</taxon>
        <taxon>Taphrinaceae</taxon>
        <taxon>Taphrina</taxon>
    </lineage>
</organism>
<sequence length="345" mass="37431">MSWQPPSTTCSHASLTDSYSYITPIPDAILQDKGVECILGVDEAGRGPVLGPMVYGVSYCSIKYADSIAAHGFMDSKVLNHGTRESLLQRLCNASDVLSREVGWSVRVMSARDIGSGMLRPTAPYNLNAQAHDTTIQLIRDVLHQGVNVRQIFVDTVGVAESYQAKLQREFPMAQVTVTKKADSLFPIVSVASICAKVTRDKALLLAVPTDRSVAAPDTATADSDPGPELHRESSFVDEISTGPWGSGYPSDARTQRWLRDSMDPVFGWSGPVRYSWSTVKDMLDGAGKHGGRADTVVKVNWFDDAEVEDGQQTLSFTGSNKRAGLFTVENHFGRSVGRRGFVGA</sequence>
<dbReference type="AlphaFoldDB" id="R4XAH8"/>
<dbReference type="eggNOG" id="KOG2299">
    <property type="taxonomic scope" value="Eukaryota"/>
</dbReference>
<evidence type="ECO:0000259" key="10">
    <source>
        <dbReference type="PROSITE" id="PS51975"/>
    </source>
</evidence>
<dbReference type="InterPro" id="IPR023160">
    <property type="entry name" value="RNase_HII_hlx-loop-hlx_cap_dom"/>
</dbReference>
<name>R4XAH8_TAPDE</name>
<evidence type="ECO:0000256" key="4">
    <source>
        <dbReference type="ARBA" id="ARBA00022722"/>
    </source>
</evidence>
<comment type="cofactor">
    <cofactor evidence="2">
        <name>Mg(2+)</name>
        <dbReference type="ChEBI" id="CHEBI:18420"/>
    </cofactor>
</comment>
<comment type="cofactor">
    <cofactor evidence="8">
        <name>Mn(2+)</name>
        <dbReference type="ChEBI" id="CHEBI:29035"/>
    </cofactor>
    <cofactor evidence="8">
        <name>Mg(2+)</name>
        <dbReference type="ChEBI" id="CHEBI:18420"/>
    </cofactor>
    <text evidence="8">Manganese or magnesium. Binds 1 divalent metal ion per monomer in the absence of substrate. May bind a second metal ion after substrate binding.</text>
</comment>
<evidence type="ECO:0000256" key="1">
    <source>
        <dbReference type="ARBA" id="ARBA00000077"/>
    </source>
</evidence>
<accession>R4XAH8</accession>
<feature type="binding site" evidence="8">
    <location>
        <position position="42"/>
    </location>
    <ligand>
        <name>a divalent metal cation</name>
        <dbReference type="ChEBI" id="CHEBI:60240"/>
    </ligand>
</feature>
<dbReference type="EMBL" id="CAHR02000101">
    <property type="protein sequence ID" value="CCG82783.1"/>
    <property type="molecule type" value="Genomic_DNA"/>
</dbReference>
<evidence type="ECO:0000256" key="3">
    <source>
        <dbReference type="ARBA" id="ARBA00007058"/>
    </source>
</evidence>
<dbReference type="Gene3D" id="3.30.420.10">
    <property type="entry name" value="Ribonuclease H-like superfamily/Ribonuclease H"/>
    <property type="match status" value="1"/>
</dbReference>
<protein>
    <recommendedName>
        <fullName evidence="9">Ribonuclease</fullName>
        <ecNumber evidence="9">3.1.26.4</ecNumber>
    </recommendedName>
</protein>
<keyword evidence="6 8" id="KW-0255">Endonuclease</keyword>
<gene>
    <name evidence="11" type="ORF">TAPDE_002934</name>
</gene>
<dbReference type="OrthoDB" id="7462577at2759"/>
<evidence type="ECO:0000256" key="8">
    <source>
        <dbReference type="PROSITE-ProRule" id="PRU01319"/>
    </source>
</evidence>
<dbReference type="SUPFAM" id="SSF53098">
    <property type="entry name" value="Ribonuclease H-like"/>
    <property type="match status" value="1"/>
</dbReference>
<dbReference type="VEuPathDB" id="FungiDB:TAPDE_002934"/>
<dbReference type="GO" id="GO:0006298">
    <property type="term" value="P:mismatch repair"/>
    <property type="evidence" value="ECO:0007669"/>
    <property type="project" value="TreeGrafter"/>
</dbReference>
<keyword evidence="7 8" id="KW-0378">Hydrolase</keyword>
<comment type="similarity">
    <text evidence="3">Belongs to the RNase HII family. Eukaryotic subfamily.</text>
</comment>
<evidence type="ECO:0000256" key="7">
    <source>
        <dbReference type="ARBA" id="ARBA00022801"/>
    </source>
</evidence>
<dbReference type="EC" id="3.1.26.4" evidence="9"/>
<evidence type="ECO:0000256" key="2">
    <source>
        <dbReference type="ARBA" id="ARBA00001946"/>
    </source>
</evidence>
<dbReference type="CDD" id="cd07181">
    <property type="entry name" value="RNase_HII_eukaryota_like"/>
    <property type="match status" value="1"/>
</dbReference>